<dbReference type="PANTHER" id="PTHR45709">
    <property type="entry name" value="LARGE SUBUNIT GTPASE 1 HOMOLOG-RELATED"/>
    <property type="match status" value="1"/>
</dbReference>
<dbReference type="AlphaFoldDB" id="A0A1D1VMC2"/>
<keyword evidence="1" id="KW-0597">Phosphoprotein</keyword>
<dbReference type="GO" id="GO:0005525">
    <property type="term" value="F:GTP binding"/>
    <property type="evidence" value="ECO:0007669"/>
    <property type="project" value="UniProtKB-KW"/>
</dbReference>
<keyword evidence="9" id="KW-1185">Reference proteome</keyword>
<dbReference type="OrthoDB" id="391988at2759"/>
<dbReference type="GO" id="GO:0003924">
    <property type="term" value="F:GTPase activity"/>
    <property type="evidence" value="ECO:0007669"/>
    <property type="project" value="InterPro"/>
</dbReference>
<feature type="compositionally biased region" description="Acidic residues" evidence="6">
    <location>
        <begin position="537"/>
        <end position="575"/>
    </location>
</feature>
<feature type="domain" description="CP-type G" evidence="7">
    <location>
        <begin position="173"/>
        <end position="401"/>
    </location>
</feature>
<dbReference type="STRING" id="947166.A0A1D1VMC2"/>
<reference evidence="8 9" key="1">
    <citation type="journal article" date="2016" name="Nat. Commun.">
        <title>Extremotolerant tardigrade genome and improved radiotolerance of human cultured cells by tardigrade-unique protein.</title>
        <authorList>
            <person name="Hashimoto T."/>
            <person name="Horikawa D.D."/>
            <person name="Saito Y."/>
            <person name="Kuwahara H."/>
            <person name="Kozuka-Hata H."/>
            <person name="Shin-I T."/>
            <person name="Minakuchi Y."/>
            <person name="Ohishi K."/>
            <person name="Motoyama A."/>
            <person name="Aizu T."/>
            <person name="Enomoto A."/>
            <person name="Kondo K."/>
            <person name="Tanaka S."/>
            <person name="Hara Y."/>
            <person name="Koshikawa S."/>
            <person name="Sagara H."/>
            <person name="Miura T."/>
            <person name="Yokobori S."/>
            <person name="Miyagawa K."/>
            <person name="Suzuki Y."/>
            <person name="Kubo T."/>
            <person name="Oyama M."/>
            <person name="Kohara Y."/>
            <person name="Fujiyama A."/>
            <person name="Arakawa K."/>
            <person name="Katayama T."/>
            <person name="Toyoda A."/>
            <person name="Kunieda T."/>
        </authorList>
    </citation>
    <scope>NUCLEOTIDE SEQUENCE [LARGE SCALE GENOMIC DNA]</scope>
    <source>
        <strain evidence="8 9">YOKOZUNA-1</strain>
    </source>
</reference>
<dbReference type="InterPro" id="IPR027417">
    <property type="entry name" value="P-loop_NTPase"/>
</dbReference>
<dbReference type="InterPro" id="IPR043358">
    <property type="entry name" value="GNL1-like"/>
</dbReference>
<dbReference type="EMBL" id="BDGG01000008">
    <property type="protein sequence ID" value="GAV02745.1"/>
    <property type="molecule type" value="Genomic_DNA"/>
</dbReference>
<evidence type="ECO:0000313" key="8">
    <source>
        <dbReference type="EMBL" id="GAV02745.1"/>
    </source>
</evidence>
<name>A0A1D1VMC2_RAMVA</name>
<feature type="region of interest" description="Disordered" evidence="6">
    <location>
        <begin position="1"/>
        <end position="73"/>
    </location>
</feature>
<evidence type="ECO:0000256" key="3">
    <source>
        <dbReference type="ARBA" id="ARBA00023134"/>
    </source>
</evidence>
<dbReference type="SUPFAM" id="SSF52540">
    <property type="entry name" value="P-loop containing nucleoside triphosphate hydrolases"/>
    <property type="match status" value="1"/>
</dbReference>
<dbReference type="Gene3D" id="3.40.50.300">
    <property type="entry name" value="P-loop containing nucleotide triphosphate hydrolases"/>
    <property type="match status" value="1"/>
</dbReference>
<proteinExistence type="predicted"/>
<dbReference type="Proteomes" id="UP000186922">
    <property type="component" value="Unassembled WGS sequence"/>
</dbReference>
<keyword evidence="2" id="KW-0547">Nucleotide-binding</keyword>
<feature type="region of interest" description="Disordered" evidence="6">
    <location>
        <begin position="533"/>
        <end position="594"/>
    </location>
</feature>
<organism evidence="8 9">
    <name type="scientific">Ramazzottius varieornatus</name>
    <name type="common">Water bear</name>
    <name type="synonym">Tardigrade</name>
    <dbReference type="NCBI Taxonomy" id="947166"/>
    <lineage>
        <taxon>Eukaryota</taxon>
        <taxon>Metazoa</taxon>
        <taxon>Ecdysozoa</taxon>
        <taxon>Tardigrada</taxon>
        <taxon>Eutardigrada</taxon>
        <taxon>Parachela</taxon>
        <taxon>Hypsibioidea</taxon>
        <taxon>Ramazzottiidae</taxon>
        <taxon>Ramazzottius</taxon>
    </lineage>
</organism>
<evidence type="ECO:0000256" key="6">
    <source>
        <dbReference type="SAM" id="MobiDB-lite"/>
    </source>
</evidence>
<evidence type="ECO:0000256" key="4">
    <source>
        <dbReference type="ARBA" id="ARBA00037770"/>
    </source>
</evidence>
<dbReference type="PRINTS" id="PR00326">
    <property type="entry name" value="GTP1OBG"/>
</dbReference>
<dbReference type="CDD" id="cd01857">
    <property type="entry name" value="HSR1_MMR1"/>
    <property type="match status" value="1"/>
</dbReference>
<comment type="caution">
    <text evidence="8">The sequence shown here is derived from an EMBL/GenBank/DDBJ whole genome shotgun (WGS) entry which is preliminary data.</text>
</comment>
<dbReference type="InterPro" id="IPR006073">
    <property type="entry name" value="GTP-bd"/>
</dbReference>
<dbReference type="PROSITE" id="PS51721">
    <property type="entry name" value="G_CP"/>
    <property type="match status" value="1"/>
</dbReference>
<dbReference type="InterPro" id="IPR030378">
    <property type="entry name" value="G_CP_dom"/>
</dbReference>
<dbReference type="Pfam" id="PF01926">
    <property type="entry name" value="MMR_HSR1"/>
    <property type="match status" value="1"/>
</dbReference>
<comment type="function">
    <text evidence="4">Possible regulatory or functional link with the histocompatibility cluster.</text>
</comment>
<evidence type="ECO:0000256" key="2">
    <source>
        <dbReference type="ARBA" id="ARBA00022741"/>
    </source>
</evidence>
<sequence>MPKKPFSGKQKKLQLASKRERKRDGSSIYSDDVDSGDQHSAREDGDGTSGNSLRLAKVNQQPVGPGIGTKYDPNRYRLHFHRESKEELQKRKQASFEPIQPVGEDDLEMDLQKIYRPGTVLDMPIRPSWNYSMTKNELDAREENFFHQYVENIFKAHQNSDDLSYFELNLETWRQLWRVIEMSDVLFVIVDLRFPILHFPPTLYQYISQVIKKPMILILNKIDFVPAELAVAWKKYFEETYLNLNVVLFGSSPRAAVNFRETFKKKKPIKRKNQVCFGDKDIFRICEQLTDGKVDLSEWKERVFHQENPTQTQKAGSKAVPTATSSAVDRLHPLDYQQFKDGVLTIGCIGEPNVGKSSVINALMGQKVVSVSRTPGHTKHFQTIFLARNVKLCDSPGLVFPATAPKVLQILGGIYPISQVQDPVSVIGYLAARVPLVELLNIKHPDGSRNKGQFSAMDICEAWAIKRGFMTAKAARPDTYRAANHLLRVTLEGKIIFRMYPPAYVQARTWYEKLPETKDLKSTLQRLEAQLTRVEGQVEEETEEESEDEESDVDADREEVGEEGSEEEEEEEEEEAGRAAVSSNPFAGLDEVTD</sequence>
<evidence type="ECO:0000256" key="1">
    <source>
        <dbReference type="ARBA" id="ARBA00022553"/>
    </source>
</evidence>
<keyword evidence="3" id="KW-0342">GTP-binding</keyword>
<evidence type="ECO:0000313" key="9">
    <source>
        <dbReference type="Proteomes" id="UP000186922"/>
    </source>
</evidence>
<dbReference type="PANTHER" id="PTHR45709:SF3">
    <property type="entry name" value="GUANINE NUCLEOTIDE-BINDING PROTEIN-LIKE 1"/>
    <property type="match status" value="1"/>
</dbReference>
<gene>
    <name evidence="8" type="primary">RvY_13272-1</name>
    <name evidence="8" type="synonym">RvY_13272.1</name>
    <name evidence="8" type="ORF">RvY_13272</name>
</gene>
<protein>
    <recommendedName>
        <fullName evidence="5">Guanine nucleotide-binding protein-like 1</fullName>
    </recommendedName>
</protein>
<accession>A0A1D1VMC2</accession>
<evidence type="ECO:0000259" key="7">
    <source>
        <dbReference type="PROSITE" id="PS51721"/>
    </source>
</evidence>
<feature type="compositionally biased region" description="Basic and acidic residues" evidence="6">
    <location>
        <begin position="36"/>
        <end position="45"/>
    </location>
</feature>
<evidence type="ECO:0000256" key="5">
    <source>
        <dbReference type="ARBA" id="ARBA00039902"/>
    </source>
</evidence>